<gene>
    <name evidence="4" type="ORF">JR316_010753</name>
</gene>
<dbReference type="InterPro" id="IPR002110">
    <property type="entry name" value="Ankyrin_rpt"/>
</dbReference>
<comment type="caution">
    <text evidence="4">The sequence shown here is derived from an EMBL/GenBank/DDBJ whole genome shotgun (WGS) entry which is preliminary data.</text>
</comment>
<dbReference type="EMBL" id="JAFIQS010000012">
    <property type="protein sequence ID" value="KAG5164250.1"/>
    <property type="molecule type" value="Genomic_DNA"/>
</dbReference>
<organism evidence="4">
    <name type="scientific">Psilocybe cubensis</name>
    <name type="common">Psychedelic mushroom</name>
    <name type="synonym">Stropharia cubensis</name>
    <dbReference type="NCBI Taxonomy" id="181762"/>
    <lineage>
        <taxon>Eukaryota</taxon>
        <taxon>Fungi</taxon>
        <taxon>Dikarya</taxon>
        <taxon>Basidiomycota</taxon>
        <taxon>Agaricomycotina</taxon>
        <taxon>Agaricomycetes</taxon>
        <taxon>Agaricomycetidae</taxon>
        <taxon>Agaricales</taxon>
        <taxon>Agaricineae</taxon>
        <taxon>Strophariaceae</taxon>
        <taxon>Psilocybe</taxon>
    </lineage>
</organism>
<accession>A0A8H7XR95</accession>
<feature type="repeat" description="ANK" evidence="3">
    <location>
        <begin position="76"/>
        <end position="108"/>
    </location>
</feature>
<dbReference type="Pfam" id="PF12796">
    <property type="entry name" value="Ank_2"/>
    <property type="match status" value="1"/>
</dbReference>
<protein>
    <recommendedName>
        <fullName evidence="5">Ankyrin</fullName>
    </recommendedName>
</protein>
<dbReference type="SUPFAM" id="SSF48403">
    <property type="entry name" value="Ankyrin repeat"/>
    <property type="match status" value="1"/>
</dbReference>
<dbReference type="PROSITE" id="PS50297">
    <property type="entry name" value="ANK_REP_REGION"/>
    <property type="match status" value="1"/>
</dbReference>
<dbReference type="SMART" id="SM00248">
    <property type="entry name" value="ANK"/>
    <property type="match status" value="3"/>
</dbReference>
<evidence type="ECO:0000313" key="4">
    <source>
        <dbReference type="EMBL" id="KAG5164250.1"/>
    </source>
</evidence>
<proteinExistence type="predicted"/>
<dbReference type="PANTHER" id="PTHR24171:SF9">
    <property type="entry name" value="ANKYRIN REPEAT DOMAIN-CONTAINING PROTEIN 39"/>
    <property type="match status" value="1"/>
</dbReference>
<reference evidence="4" key="1">
    <citation type="submission" date="2021-02" db="EMBL/GenBank/DDBJ databases">
        <title>Psilocybe cubensis genome.</title>
        <authorList>
            <person name="Mckernan K.J."/>
            <person name="Crawford S."/>
            <person name="Trippe A."/>
            <person name="Kane L.T."/>
            <person name="Mclaughlin S."/>
        </authorList>
    </citation>
    <scope>NUCLEOTIDE SEQUENCE [LARGE SCALE GENOMIC DNA]</scope>
    <source>
        <strain evidence="4">MGC-MH-2018</strain>
    </source>
</reference>
<dbReference type="OrthoDB" id="366390at2759"/>
<keyword evidence="2 3" id="KW-0040">ANK repeat</keyword>
<evidence type="ECO:0008006" key="5">
    <source>
        <dbReference type="Google" id="ProtNLM"/>
    </source>
</evidence>
<evidence type="ECO:0000256" key="3">
    <source>
        <dbReference type="PROSITE-ProRule" id="PRU00023"/>
    </source>
</evidence>
<sequence length="182" mass="19565">MSTSATNAEMFPERMKRAAFQISIRESNSSKPDVNSLPQETIDFARRIFDACRNGDTELVLAAIDAGLPANLTNDKGNTLLMLAAYAGHTELAKGLLDRGGDPNRTNDLGQSIVAGAVFKGHDEIVRALVAKGADSRQGTPNAIQAAQMFRRTDLMELLGARDEDLVKIPTPPPAADFTPDK</sequence>
<dbReference type="InterPro" id="IPR036770">
    <property type="entry name" value="Ankyrin_rpt-contain_sf"/>
</dbReference>
<dbReference type="PROSITE" id="PS50088">
    <property type="entry name" value="ANK_REPEAT"/>
    <property type="match status" value="1"/>
</dbReference>
<name>A0A8H7XR95_PSICU</name>
<dbReference type="AlphaFoldDB" id="A0A8H7XR95"/>
<evidence type="ECO:0000256" key="2">
    <source>
        <dbReference type="ARBA" id="ARBA00023043"/>
    </source>
</evidence>
<evidence type="ECO:0000256" key="1">
    <source>
        <dbReference type="ARBA" id="ARBA00022737"/>
    </source>
</evidence>
<keyword evidence="1" id="KW-0677">Repeat</keyword>
<dbReference type="Gene3D" id="1.25.40.20">
    <property type="entry name" value="Ankyrin repeat-containing domain"/>
    <property type="match status" value="1"/>
</dbReference>
<dbReference type="PANTHER" id="PTHR24171">
    <property type="entry name" value="ANKYRIN REPEAT DOMAIN-CONTAINING PROTEIN 39-RELATED"/>
    <property type="match status" value="1"/>
</dbReference>